<evidence type="ECO:0000256" key="3">
    <source>
        <dbReference type="ARBA" id="ARBA00008281"/>
    </source>
</evidence>
<dbReference type="InterPro" id="IPR005503">
    <property type="entry name" value="FliL"/>
</dbReference>
<keyword evidence="9 10" id="KW-0472">Membrane</keyword>
<keyword evidence="5 10" id="KW-0145">Chemotaxis</keyword>
<dbReference type="GO" id="GO:0071978">
    <property type="term" value="P:bacterial-type flagellum-dependent swarming motility"/>
    <property type="evidence" value="ECO:0007669"/>
    <property type="project" value="TreeGrafter"/>
</dbReference>
<evidence type="ECO:0000256" key="9">
    <source>
        <dbReference type="ARBA" id="ARBA00023136"/>
    </source>
</evidence>
<evidence type="ECO:0000256" key="1">
    <source>
        <dbReference type="ARBA" id="ARBA00002254"/>
    </source>
</evidence>
<evidence type="ECO:0000313" key="11">
    <source>
        <dbReference type="EMBL" id="SPD74017.1"/>
    </source>
</evidence>
<organism evidence="11">
    <name type="scientific">uncultured Desulfobacterium sp</name>
    <dbReference type="NCBI Taxonomy" id="201089"/>
    <lineage>
        <taxon>Bacteria</taxon>
        <taxon>Pseudomonadati</taxon>
        <taxon>Thermodesulfobacteriota</taxon>
        <taxon>Desulfobacteria</taxon>
        <taxon>Desulfobacterales</taxon>
        <taxon>Desulfobacteriaceae</taxon>
        <taxon>Desulfobacterium</taxon>
        <taxon>environmental samples</taxon>
    </lineage>
</organism>
<dbReference type="PANTHER" id="PTHR35091">
    <property type="entry name" value="FLAGELLAR PROTEIN FLIL"/>
    <property type="match status" value="1"/>
</dbReference>
<comment type="subcellular location">
    <subcellularLocation>
        <location evidence="2">Cell membrane</location>
        <topology evidence="2">Single-pass membrane protein</topology>
    </subcellularLocation>
</comment>
<reference evidence="11" key="1">
    <citation type="submission" date="2018-01" db="EMBL/GenBank/DDBJ databases">
        <authorList>
            <person name="Regsiter A."/>
            <person name="William W."/>
        </authorList>
    </citation>
    <scope>NUCLEOTIDE SEQUENCE</scope>
    <source>
        <strain evidence="11">TRIP AH-1</strain>
    </source>
</reference>
<sequence>MAKEPEEEEILEAKPGLLKNKPMLLIIIISVAFLFLMGGGFYFLWHKVTPEEPKTEQKKDEVKEEKDEVKPMYALTPFIVNLADQDVTRYMRITMELELAGEETTAEVEKRLPQIRDAILTIIPSKTAKDISSVEGKTALRDEIIQRLNSFIKKGKITNIYFTEFVIQ</sequence>
<keyword evidence="11" id="KW-0969">Cilium</keyword>
<gene>
    <name evidence="11" type="primary">fliL</name>
    <name evidence="11" type="ORF">PITCH_A2030161</name>
</gene>
<dbReference type="EMBL" id="OJIN01000117">
    <property type="protein sequence ID" value="SPD74017.1"/>
    <property type="molecule type" value="Genomic_DNA"/>
</dbReference>
<keyword evidence="6 10" id="KW-0812">Transmembrane</keyword>
<proteinExistence type="inferred from homology"/>
<evidence type="ECO:0000256" key="5">
    <source>
        <dbReference type="ARBA" id="ARBA00022500"/>
    </source>
</evidence>
<dbReference type="GO" id="GO:0006935">
    <property type="term" value="P:chemotaxis"/>
    <property type="evidence" value="ECO:0007669"/>
    <property type="project" value="UniProtKB-KW"/>
</dbReference>
<dbReference type="GO" id="GO:0005886">
    <property type="term" value="C:plasma membrane"/>
    <property type="evidence" value="ECO:0007669"/>
    <property type="project" value="UniProtKB-SubCell"/>
</dbReference>
<keyword evidence="4 10" id="KW-1003">Cell membrane</keyword>
<keyword evidence="11" id="KW-0282">Flagellum</keyword>
<dbReference type="Pfam" id="PF03748">
    <property type="entry name" value="FliL"/>
    <property type="match status" value="1"/>
</dbReference>
<evidence type="ECO:0000256" key="10">
    <source>
        <dbReference type="RuleBase" id="RU364125"/>
    </source>
</evidence>
<evidence type="ECO:0000256" key="6">
    <source>
        <dbReference type="ARBA" id="ARBA00022692"/>
    </source>
</evidence>
<evidence type="ECO:0000256" key="8">
    <source>
        <dbReference type="ARBA" id="ARBA00022989"/>
    </source>
</evidence>
<evidence type="ECO:0000256" key="2">
    <source>
        <dbReference type="ARBA" id="ARBA00004162"/>
    </source>
</evidence>
<name>A0A445MX00_9BACT</name>
<dbReference type="PANTHER" id="PTHR35091:SF2">
    <property type="entry name" value="FLAGELLAR PROTEIN FLIL"/>
    <property type="match status" value="1"/>
</dbReference>
<feature type="transmembrane region" description="Helical" evidence="10">
    <location>
        <begin position="23"/>
        <end position="45"/>
    </location>
</feature>
<protein>
    <recommendedName>
        <fullName evidence="10">Flagellar protein FliL</fullName>
    </recommendedName>
</protein>
<evidence type="ECO:0000256" key="4">
    <source>
        <dbReference type="ARBA" id="ARBA00022475"/>
    </source>
</evidence>
<accession>A0A445MX00</accession>
<dbReference type="GO" id="GO:0009425">
    <property type="term" value="C:bacterial-type flagellum basal body"/>
    <property type="evidence" value="ECO:0007669"/>
    <property type="project" value="InterPro"/>
</dbReference>
<keyword evidence="7 10" id="KW-0283">Flagellar rotation</keyword>
<keyword evidence="8 10" id="KW-1133">Transmembrane helix</keyword>
<comment type="function">
    <text evidence="1 10">Controls the rotational direction of flagella during chemotaxis.</text>
</comment>
<keyword evidence="11" id="KW-0966">Cell projection</keyword>
<evidence type="ECO:0000256" key="7">
    <source>
        <dbReference type="ARBA" id="ARBA00022779"/>
    </source>
</evidence>
<dbReference type="AlphaFoldDB" id="A0A445MX00"/>
<comment type="similarity">
    <text evidence="3 10">Belongs to the FliL family.</text>
</comment>